<evidence type="ECO:0000256" key="1">
    <source>
        <dbReference type="SAM" id="MobiDB-lite"/>
    </source>
</evidence>
<keyword evidence="3" id="KW-1185">Reference proteome</keyword>
<comment type="caution">
    <text evidence="2">The sequence shown here is derived from an EMBL/GenBank/DDBJ whole genome shotgun (WGS) entry which is preliminary data.</text>
</comment>
<name>A0ABW0VA47_9ACTN</name>
<sequence length="418" mass="47160">MLIQRARELAAAATVIGPRMLPCRCGAPRHVHRGAKRSGGHAPTACGRYRRDPADLLRERAQAGTGRSLGQDLAEYDRARRRSRRVPRPKGHWSIGASDTTSCRRAIWYRENPPPGYTPAPTDRRAATAGILIHDSVAARRRALYPWRLYEQRVTLPGLDRPSRYDEYDPITGILYDFKTAGDWQWSQVGEKGPAEEVWDQAQLYALALVLAGELVREVRIIYFERKSGADEEFARPYDENAARRALARLTAIATALDLGTELPRDRSGPSNDPICRRYCPARIHCWNMQEAASAGRSPESYTLIEDRADIEWALADYDRHRAAKSDADKQQSIAKTLLQGVPYGTYGEYEYVRTGGRLKDPEPDLTARVRQLEAFWDNPPGERPSLHELDYPTKRVQTASRAEVRRVRAAKRGSKSA</sequence>
<proteinExistence type="predicted"/>
<dbReference type="Gene3D" id="3.90.320.10">
    <property type="match status" value="1"/>
</dbReference>
<dbReference type="InterPro" id="IPR011604">
    <property type="entry name" value="PDDEXK-like_dom_sf"/>
</dbReference>
<dbReference type="RefSeq" id="WP_346143429.1">
    <property type="nucleotide sequence ID" value="NZ_BAAAUA010000013.1"/>
</dbReference>
<evidence type="ECO:0000313" key="2">
    <source>
        <dbReference type="EMBL" id="MFC5641365.1"/>
    </source>
</evidence>
<dbReference type="Proteomes" id="UP001596066">
    <property type="component" value="Unassembled WGS sequence"/>
</dbReference>
<protein>
    <recommendedName>
        <fullName evidence="4">PD-(D/E)XK endonuclease-like domain-containing protein</fullName>
    </recommendedName>
</protein>
<feature type="compositionally biased region" description="Basic residues" evidence="1">
    <location>
        <begin position="408"/>
        <end position="418"/>
    </location>
</feature>
<gene>
    <name evidence="2" type="ORF">ACFPZF_08315</name>
</gene>
<evidence type="ECO:0000313" key="3">
    <source>
        <dbReference type="Proteomes" id="UP001596066"/>
    </source>
</evidence>
<accession>A0ABW0VA47</accession>
<feature type="compositionally biased region" description="Basic and acidic residues" evidence="1">
    <location>
        <begin position="385"/>
        <end position="394"/>
    </location>
</feature>
<feature type="region of interest" description="Disordered" evidence="1">
    <location>
        <begin position="377"/>
        <end position="418"/>
    </location>
</feature>
<organism evidence="2 3">
    <name type="scientific">Kitasatospora cinereorecta</name>
    <dbReference type="NCBI Taxonomy" id="285560"/>
    <lineage>
        <taxon>Bacteria</taxon>
        <taxon>Bacillati</taxon>
        <taxon>Actinomycetota</taxon>
        <taxon>Actinomycetes</taxon>
        <taxon>Kitasatosporales</taxon>
        <taxon>Streptomycetaceae</taxon>
        <taxon>Kitasatospora</taxon>
    </lineage>
</organism>
<evidence type="ECO:0008006" key="4">
    <source>
        <dbReference type="Google" id="ProtNLM"/>
    </source>
</evidence>
<dbReference type="EMBL" id="JBHSOC010000011">
    <property type="protein sequence ID" value="MFC5641365.1"/>
    <property type="molecule type" value="Genomic_DNA"/>
</dbReference>
<reference evidence="3" key="1">
    <citation type="journal article" date="2019" name="Int. J. Syst. Evol. Microbiol.">
        <title>The Global Catalogue of Microorganisms (GCM) 10K type strain sequencing project: providing services to taxonomists for standard genome sequencing and annotation.</title>
        <authorList>
            <consortium name="The Broad Institute Genomics Platform"/>
            <consortium name="The Broad Institute Genome Sequencing Center for Infectious Disease"/>
            <person name="Wu L."/>
            <person name="Ma J."/>
        </authorList>
    </citation>
    <scope>NUCLEOTIDE SEQUENCE [LARGE SCALE GENOMIC DNA]</scope>
    <source>
        <strain evidence="3">CGMCC 4.1622</strain>
    </source>
</reference>